<accession>A0A3R5USP3</accession>
<evidence type="ECO:0000256" key="2">
    <source>
        <dbReference type="ARBA" id="ARBA00022908"/>
    </source>
</evidence>
<dbReference type="AlphaFoldDB" id="A0A3R5USP3"/>
<feature type="domain" description="Tyr recombinase" evidence="6">
    <location>
        <begin position="102"/>
        <end position="282"/>
    </location>
</feature>
<dbReference type="InterPro" id="IPR013762">
    <property type="entry name" value="Integrase-like_cat_sf"/>
</dbReference>
<evidence type="ECO:0000256" key="4">
    <source>
        <dbReference type="ARBA" id="ARBA00023172"/>
    </source>
</evidence>
<sequence length="290" mass="34170">MIENFLEYLSTERRYSKHTVESYQRDLVDFETYVQQIEKNWKNIDKKDLRNYLMQLSEAGNKPKTINRKMSAIRSFFKFLIYIDYISQNPASHIKSLKLPKEVNIPISESEIDQLLNRSFFDETWIGDRDFLLIQLLYETGIRRAELIGMNLSDIDFEQKQIKVLGKRNKERIIPVRDELLQHVKALIQNSPFSKTCVALFVTERGKRIYPKLVYNIVISYLRLVTNKRKVSPHILRHSFATNMLRHGADINAVKEILGHSSLASTQVYTHNDINQLKKVFNQAHPREKK</sequence>
<dbReference type="InterPro" id="IPR004107">
    <property type="entry name" value="Integrase_SAM-like_N"/>
</dbReference>
<protein>
    <submittedName>
        <fullName evidence="8">Integrase</fullName>
    </submittedName>
</protein>
<evidence type="ECO:0000256" key="3">
    <source>
        <dbReference type="ARBA" id="ARBA00023125"/>
    </source>
</evidence>
<dbReference type="Gene3D" id="1.10.443.10">
    <property type="entry name" value="Intergrase catalytic core"/>
    <property type="match status" value="1"/>
</dbReference>
<dbReference type="InterPro" id="IPR010998">
    <property type="entry name" value="Integrase_recombinase_N"/>
</dbReference>
<dbReference type="InterPro" id="IPR011010">
    <property type="entry name" value="DNA_brk_join_enz"/>
</dbReference>
<evidence type="ECO:0000256" key="5">
    <source>
        <dbReference type="PROSITE-ProRule" id="PRU01248"/>
    </source>
</evidence>
<comment type="similarity">
    <text evidence="1">Belongs to the 'phage' integrase family.</text>
</comment>
<dbReference type="RefSeq" id="WP_128501869.1">
    <property type="nucleotide sequence ID" value="NZ_CP035107.1"/>
</dbReference>
<dbReference type="GO" id="GO:0003677">
    <property type="term" value="F:DNA binding"/>
    <property type="evidence" value="ECO:0007669"/>
    <property type="project" value="UniProtKB-UniRule"/>
</dbReference>
<evidence type="ECO:0000259" key="6">
    <source>
        <dbReference type="PROSITE" id="PS51898"/>
    </source>
</evidence>
<dbReference type="InterPro" id="IPR044068">
    <property type="entry name" value="CB"/>
</dbReference>
<dbReference type="Gene3D" id="1.10.150.130">
    <property type="match status" value="1"/>
</dbReference>
<dbReference type="PANTHER" id="PTHR30349:SF41">
    <property type="entry name" value="INTEGRASE_RECOMBINASE PROTEIN MJ0367-RELATED"/>
    <property type="match status" value="1"/>
</dbReference>
<dbReference type="GO" id="GO:0015074">
    <property type="term" value="P:DNA integration"/>
    <property type="evidence" value="ECO:0007669"/>
    <property type="project" value="UniProtKB-KW"/>
</dbReference>
<keyword evidence="3 5" id="KW-0238">DNA-binding</keyword>
<keyword evidence="2" id="KW-0229">DNA integration</keyword>
<name>A0A3R5USP3_ORNRH</name>
<dbReference type="InterPro" id="IPR050090">
    <property type="entry name" value="Tyrosine_recombinase_XerCD"/>
</dbReference>
<dbReference type="EMBL" id="CP035107">
    <property type="protein sequence ID" value="QAR31439.1"/>
    <property type="molecule type" value="Genomic_DNA"/>
</dbReference>
<evidence type="ECO:0000313" key="9">
    <source>
        <dbReference type="Proteomes" id="UP000287701"/>
    </source>
</evidence>
<dbReference type="GO" id="GO:0006310">
    <property type="term" value="P:DNA recombination"/>
    <property type="evidence" value="ECO:0007669"/>
    <property type="project" value="UniProtKB-KW"/>
</dbReference>
<evidence type="ECO:0000256" key="1">
    <source>
        <dbReference type="ARBA" id="ARBA00008857"/>
    </source>
</evidence>
<dbReference type="PANTHER" id="PTHR30349">
    <property type="entry name" value="PHAGE INTEGRASE-RELATED"/>
    <property type="match status" value="1"/>
</dbReference>
<dbReference type="PROSITE" id="PS51900">
    <property type="entry name" value="CB"/>
    <property type="match status" value="1"/>
</dbReference>
<dbReference type="SUPFAM" id="SSF56349">
    <property type="entry name" value="DNA breaking-rejoining enzymes"/>
    <property type="match status" value="1"/>
</dbReference>
<gene>
    <name evidence="8" type="ORF">EQP59_08865</name>
</gene>
<dbReference type="PROSITE" id="PS51898">
    <property type="entry name" value="TYR_RECOMBINASE"/>
    <property type="match status" value="1"/>
</dbReference>
<keyword evidence="4" id="KW-0233">DNA recombination</keyword>
<dbReference type="Proteomes" id="UP000287701">
    <property type="component" value="Chromosome"/>
</dbReference>
<organism evidence="8 9">
    <name type="scientific">Ornithobacterium rhinotracheale</name>
    <dbReference type="NCBI Taxonomy" id="28251"/>
    <lineage>
        <taxon>Bacteria</taxon>
        <taxon>Pseudomonadati</taxon>
        <taxon>Bacteroidota</taxon>
        <taxon>Flavobacteriia</taxon>
        <taxon>Flavobacteriales</taxon>
        <taxon>Weeksellaceae</taxon>
        <taxon>Ornithobacterium</taxon>
    </lineage>
</organism>
<dbReference type="OrthoDB" id="9801717at2"/>
<dbReference type="InterPro" id="IPR002104">
    <property type="entry name" value="Integrase_catalytic"/>
</dbReference>
<dbReference type="Pfam" id="PF00589">
    <property type="entry name" value="Phage_integrase"/>
    <property type="match status" value="1"/>
</dbReference>
<feature type="domain" description="Core-binding (CB)" evidence="7">
    <location>
        <begin position="1"/>
        <end position="81"/>
    </location>
</feature>
<evidence type="ECO:0000259" key="7">
    <source>
        <dbReference type="PROSITE" id="PS51900"/>
    </source>
</evidence>
<evidence type="ECO:0000313" key="8">
    <source>
        <dbReference type="EMBL" id="QAR31439.1"/>
    </source>
</evidence>
<proteinExistence type="inferred from homology"/>
<reference evidence="8 9" key="1">
    <citation type="submission" date="2019-01" db="EMBL/GenBank/DDBJ databases">
        <title>Whole Genome of Ornithobacterium rhinotracheale FARPER-174b.</title>
        <authorList>
            <person name="Tataje-Lavanda L.A."/>
            <person name="Montalvan A."/>
            <person name="Montesinos R."/>
            <person name="Zimic M."/>
            <person name="Fernandez-Sanchez M."/>
            <person name="Fernandez-Diaz M."/>
        </authorList>
    </citation>
    <scope>NUCLEOTIDE SEQUENCE [LARGE SCALE GENOMIC DNA]</scope>
    <source>
        <strain evidence="8 9">FARPER-174b</strain>
    </source>
</reference>
<dbReference type="Pfam" id="PF02899">
    <property type="entry name" value="Phage_int_SAM_1"/>
    <property type="match status" value="1"/>
</dbReference>